<reference evidence="2" key="1">
    <citation type="journal article" date="2022" name="bioRxiv">
        <title>Genomics of Preaxostyla Flagellates Illuminates Evolutionary Transitions and the Path Towards Mitochondrial Loss.</title>
        <authorList>
            <person name="Novak L.V.F."/>
            <person name="Treitli S.C."/>
            <person name="Pyrih J."/>
            <person name="Halakuc P."/>
            <person name="Pipaliya S.V."/>
            <person name="Vacek V."/>
            <person name="Brzon O."/>
            <person name="Soukal P."/>
            <person name="Eme L."/>
            <person name="Dacks J.B."/>
            <person name="Karnkowska A."/>
            <person name="Elias M."/>
            <person name="Hampl V."/>
        </authorList>
    </citation>
    <scope>NUCLEOTIDE SEQUENCE</scope>
    <source>
        <strain evidence="2">RCP-MX</strain>
    </source>
</reference>
<keyword evidence="3" id="KW-1185">Reference proteome</keyword>
<organism evidence="2 3">
    <name type="scientific">Paratrimastix pyriformis</name>
    <dbReference type="NCBI Taxonomy" id="342808"/>
    <lineage>
        <taxon>Eukaryota</taxon>
        <taxon>Metamonada</taxon>
        <taxon>Preaxostyla</taxon>
        <taxon>Paratrimastigidae</taxon>
        <taxon>Paratrimastix</taxon>
    </lineage>
</organism>
<feature type="region of interest" description="Disordered" evidence="1">
    <location>
        <begin position="36"/>
        <end position="94"/>
    </location>
</feature>
<proteinExistence type="predicted"/>
<comment type="caution">
    <text evidence="2">The sequence shown here is derived from an EMBL/GenBank/DDBJ whole genome shotgun (WGS) entry which is preliminary data.</text>
</comment>
<evidence type="ECO:0000313" key="2">
    <source>
        <dbReference type="EMBL" id="KAJ4453368.1"/>
    </source>
</evidence>
<dbReference type="Proteomes" id="UP001141327">
    <property type="component" value="Unassembled WGS sequence"/>
</dbReference>
<name>A0ABQ8U3Z4_9EUKA</name>
<evidence type="ECO:0000256" key="1">
    <source>
        <dbReference type="SAM" id="MobiDB-lite"/>
    </source>
</evidence>
<gene>
    <name evidence="2" type="ORF">PAPYR_12176</name>
</gene>
<dbReference type="EMBL" id="JAPMOS010000273">
    <property type="protein sequence ID" value="KAJ4453368.1"/>
    <property type="molecule type" value="Genomic_DNA"/>
</dbReference>
<protein>
    <submittedName>
        <fullName evidence="2">Uncharacterized protein</fullName>
    </submittedName>
</protein>
<accession>A0ABQ8U3Z4</accession>
<evidence type="ECO:0000313" key="3">
    <source>
        <dbReference type="Proteomes" id="UP001141327"/>
    </source>
</evidence>
<sequence length="290" mass="31777">MFAEHLLDALSRSACDPEIVQGIFSALAQKARQAVPGHQELAPQPSRELAPVPTTHLGQAAPVPTTHLGHATPQPTTHLGQAAPAPTTHLGQATPALGQPAFHPGPLPDIQMAVQPGVGQLFPDSTPVTPRPLRDPATRPLRDQVMDTQDVIPDSFPLPDDAKEWAKELANQAYLRFLKEQPAKALQLETAGTEPEEWFAKELRAKVSGMSPSAVRPMWRTELGRIRRNVSGLEAKRTRAEKAFEKACVDAKRAHKPAPARPPPISIIPTFRPRHFLFIYFFLFDLISSC</sequence>